<sequence>MRSLYLFHPWLDNLIEHGHMHDGAFTEDDVLLSPSPNTDDEEISGDELLDNEGIDDDDSSPSEPELPSIPTPAQTAPVDRETRTWQLVARLRQPFGALLLAVASTGRRDGAVDYKRVAADSLITVQLQESVSLANILDNVRVLDVL</sequence>
<feature type="compositionally biased region" description="Acidic residues" evidence="1">
    <location>
        <begin position="38"/>
        <end position="60"/>
    </location>
</feature>
<proteinExistence type="predicted"/>
<dbReference type="AlphaFoldDB" id="A0A8I3AA91"/>
<reference evidence="2" key="1">
    <citation type="submission" date="2021-03" db="EMBL/GenBank/DDBJ databases">
        <title>Evolutionary innovations through gain and loss of genes in the ectomycorrhizal Boletales.</title>
        <authorList>
            <person name="Wu G."/>
            <person name="Miyauchi S."/>
            <person name="Morin E."/>
            <person name="Yang Z.-L."/>
            <person name="Xu J."/>
            <person name="Martin F.M."/>
        </authorList>
    </citation>
    <scope>NUCLEOTIDE SEQUENCE</scope>
    <source>
        <strain evidence="2">BR01</strain>
    </source>
</reference>
<keyword evidence="3" id="KW-1185">Reference proteome</keyword>
<dbReference type="Proteomes" id="UP000683000">
    <property type="component" value="Unassembled WGS sequence"/>
</dbReference>
<name>A0A8I3AA91_9AGAM</name>
<evidence type="ECO:0000313" key="2">
    <source>
        <dbReference type="EMBL" id="KAG6375260.1"/>
    </source>
</evidence>
<protein>
    <submittedName>
        <fullName evidence="2">Uncharacterized protein</fullName>
    </submittedName>
</protein>
<accession>A0A8I3AA91</accession>
<evidence type="ECO:0000313" key="3">
    <source>
        <dbReference type="Proteomes" id="UP000683000"/>
    </source>
</evidence>
<comment type="caution">
    <text evidence="2">The sequence shown here is derived from an EMBL/GenBank/DDBJ whole genome shotgun (WGS) entry which is preliminary data.</text>
</comment>
<feature type="region of interest" description="Disordered" evidence="1">
    <location>
        <begin position="27"/>
        <end position="79"/>
    </location>
</feature>
<gene>
    <name evidence="2" type="ORF">JVT61DRAFT_3477</name>
</gene>
<evidence type="ECO:0000256" key="1">
    <source>
        <dbReference type="SAM" id="MobiDB-lite"/>
    </source>
</evidence>
<organism evidence="2 3">
    <name type="scientific">Boletus reticuloceps</name>
    <dbReference type="NCBI Taxonomy" id="495285"/>
    <lineage>
        <taxon>Eukaryota</taxon>
        <taxon>Fungi</taxon>
        <taxon>Dikarya</taxon>
        <taxon>Basidiomycota</taxon>
        <taxon>Agaricomycotina</taxon>
        <taxon>Agaricomycetes</taxon>
        <taxon>Agaricomycetidae</taxon>
        <taxon>Boletales</taxon>
        <taxon>Boletineae</taxon>
        <taxon>Boletaceae</taxon>
        <taxon>Boletoideae</taxon>
        <taxon>Boletus</taxon>
    </lineage>
</organism>
<dbReference type="OrthoDB" id="2693160at2759"/>
<dbReference type="EMBL" id="JAGFBS010000015">
    <property type="protein sequence ID" value="KAG6375260.1"/>
    <property type="molecule type" value="Genomic_DNA"/>
</dbReference>